<keyword evidence="2" id="KW-0217">Developmental protein</keyword>
<dbReference type="Gene3D" id="1.10.10.60">
    <property type="entry name" value="Homeodomain-like"/>
    <property type="match status" value="1"/>
</dbReference>
<evidence type="ECO:0000256" key="8">
    <source>
        <dbReference type="SAM" id="MobiDB-lite"/>
    </source>
</evidence>
<dbReference type="KEGG" id="sko:100377373"/>
<evidence type="ECO:0000256" key="7">
    <source>
        <dbReference type="RuleBase" id="RU000682"/>
    </source>
</evidence>
<keyword evidence="11" id="KW-1185">Reference proteome</keyword>
<evidence type="ECO:0000313" key="11">
    <source>
        <dbReference type="Proteomes" id="UP000694865"/>
    </source>
</evidence>
<reference evidence="10" key="1">
    <citation type="journal article" date="2015" name="Nature">
        <title>Hemichordate genomes and deuterostome origins.</title>
        <authorList>
            <person name="Simakov O."/>
            <person name="Kawashima T."/>
            <person name="Marletaz F."/>
            <person name="Jenkins J."/>
            <person name="Koyanagi R."/>
            <person name="Mitros T."/>
            <person name="Hisata K."/>
            <person name="Bredeson J."/>
            <person name="Shoguchi E."/>
            <person name="Gyoja F."/>
            <person name="Yue J.X."/>
            <person name="Chen Y.C."/>
            <person name="Freeman R.M.Jr."/>
            <person name="Sasaki A."/>
            <person name="Hikosaka-Katayama T."/>
            <person name="Sato A."/>
            <person name="Fujie M."/>
            <person name="Baughman K.W."/>
            <person name="Levine J."/>
            <person name="Gonzalez P."/>
            <person name="Cameron C."/>
            <person name="Fritzenwanker J.H."/>
            <person name="Pani A.M."/>
            <person name="Goto H."/>
            <person name="Kanda M."/>
            <person name="Arakaki N."/>
            <person name="Yamasaki S."/>
            <person name="Qu J."/>
            <person name="Cree A."/>
            <person name="Ding Y."/>
            <person name="Dinh H.H."/>
            <person name="Dugan S."/>
            <person name="Holder M."/>
            <person name="Jhangiani S.N."/>
            <person name="Kovar C.L."/>
            <person name="Lee S.L."/>
            <person name="Lewis L.R."/>
            <person name="Morton D."/>
            <person name="Nazareth L.V."/>
            <person name="Okwuonu G."/>
            <person name="Santibanez J."/>
            <person name="Chen R."/>
            <person name="Richards S."/>
            <person name="Muzny D.M."/>
            <person name="Gillis A."/>
            <person name="Peshkin L."/>
            <person name="Wu M."/>
            <person name="Humphreys T."/>
            <person name="Su Y.H."/>
            <person name="Putnam N.H."/>
            <person name="Schmutz J."/>
            <person name="Fujiyama A."/>
            <person name="Yu J.K."/>
            <person name="Tagawa K."/>
            <person name="Worley K.C."/>
            <person name="Gibbs R.A."/>
            <person name="Kirschner M.W."/>
            <person name="Lowe C.J."/>
            <person name="Satoh N."/>
            <person name="Rokhsar D.S."/>
            <person name="Gerhart J."/>
        </authorList>
    </citation>
    <scope>NUCLEOTIDE SEQUENCE</scope>
</reference>
<evidence type="ECO:0000256" key="3">
    <source>
        <dbReference type="ARBA" id="ARBA00023125"/>
    </source>
</evidence>
<dbReference type="InterPro" id="IPR009057">
    <property type="entry name" value="Homeodomain-like_sf"/>
</dbReference>
<evidence type="ECO:0000256" key="2">
    <source>
        <dbReference type="ARBA" id="ARBA00022473"/>
    </source>
</evidence>
<dbReference type="Proteomes" id="UP000694865">
    <property type="component" value="Unplaced"/>
</dbReference>
<evidence type="ECO:0000256" key="4">
    <source>
        <dbReference type="ARBA" id="ARBA00023155"/>
    </source>
</evidence>
<dbReference type="EMBL" id="KT984259">
    <property type="protein sequence ID" value="ALR88656.1"/>
    <property type="molecule type" value="mRNA"/>
</dbReference>
<dbReference type="InterPro" id="IPR050649">
    <property type="entry name" value="Paired_Homeobox_TFs"/>
</dbReference>
<evidence type="ECO:0000259" key="9">
    <source>
        <dbReference type="PROSITE" id="PS50071"/>
    </source>
</evidence>
<feature type="region of interest" description="Disordered" evidence="8">
    <location>
        <begin position="1"/>
        <end position="49"/>
    </location>
</feature>
<dbReference type="GO" id="GO:0000981">
    <property type="term" value="F:DNA-binding transcription factor activity, RNA polymerase II-specific"/>
    <property type="evidence" value="ECO:0007669"/>
    <property type="project" value="InterPro"/>
</dbReference>
<dbReference type="PROSITE" id="PS00027">
    <property type="entry name" value="HOMEOBOX_1"/>
    <property type="match status" value="1"/>
</dbReference>
<organism evidence="10">
    <name type="scientific">Saccoglossus kowalevskii</name>
    <name type="common">Acorn worm</name>
    <dbReference type="NCBI Taxonomy" id="10224"/>
    <lineage>
        <taxon>Eukaryota</taxon>
        <taxon>Metazoa</taxon>
        <taxon>Hemichordata</taxon>
        <taxon>Enteropneusta</taxon>
        <taxon>Harrimaniidae</taxon>
        <taxon>Saccoglossus</taxon>
    </lineage>
</organism>
<dbReference type="SUPFAM" id="SSF46689">
    <property type="entry name" value="Homeodomain-like"/>
    <property type="match status" value="1"/>
</dbReference>
<protein>
    <submittedName>
        <fullName evidence="10">Homeobox protein aprd1-like 522</fullName>
    </submittedName>
    <submittedName>
        <fullName evidence="12">Paired box protein Pax-6-like</fullName>
    </submittedName>
</protein>
<dbReference type="PANTHER" id="PTHR24329:SF543">
    <property type="entry name" value="FI01017P-RELATED"/>
    <property type="match status" value="1"/>
</dbReference>
<dbReference type="AlphaFoldDB" id="A0A0U2UDH5"/>
<dbReference type="OrthoDB" id="6159439at2759"/>
<evidence type="ECO:0000313" key="12">
    <source>
        <dbReference type="RefSeq" id="XP_002734580.1"/>
    </source>
</evidence>
<dbReference type="GeneID" id="100377373"/>
<dbReference type="CDD" id="cd00086">
    <property type="entry name" value="homeodomain"/>
    <property type="match status" value="1"/>
</dbReference>
<name>A0A0U2UDH5_SACKO</name>
<dbReference type="GO" id="GO:0005634">
    <property type="term" value="C:nucleus"/>
    <property type="evidence" value="ECO:0007669"/>
    <property type="project" value="UniProtKB-SubCell"/>
</dbReference>
<evidence type="ECO:0000256" key="1">
    <source>
        <dbReference type="ARBA" id="ARBA00004123"/>
    </source>
</evidence>
<evidence type="ECO:0000256" key="5">
    <source>
        <dbReference type="ARBA" id="ARBA00023242"/>
    </source>
</evidence>
<comment type="subcellular location">
    <subcellularLocation>
        <location evidence="1 6 7">Nucleus</location>
    </subcellularLocation>
</comment>
<accession>A0A0U2UDH5</accession>
<evidence type="ECO:0000313" key="10">
    <source>
        <dbReference type="EMBL" id="ALR88656.1"/>
    </source>
</evidence>
<reference evidence="12" key="2">
    <citation type="submission" date="2025-05" db="UniProtKB">
        <authorList>
            <consortium name="RefSeq"/>
        </authorList>
    </citation>
    <scope>IDENTIFICATION</scope>
    <source>
        <tissue evidence="12">Testes</tissue>
    </source>
</reference>
<dbReference type="PROSITE" id="PS50071">
    <property type="entry name" value="HOMEOBOX_2"/>
    <property type="match status" value="1"/>
</dbReference>
<feature type="domain" description="Homeobox" evidence="9">
    <location>
        <begin position="110"/>
        <end position="170"/>
    </location>
</feature>
<dbReference type="InterPro" id="IPR017970">
    <property type="entry name" value="Homeobox_CS"/>
</dbReference>
<feature type="compositionally biased region" description="Basic and acidic residues" evidence="8">
    <location>
        <begin position="33"/>
        <end position="49"/>
    </location>
</feature>
<sequence>MNDPFPECVQPLYRGDGPYSTEKTDLGIQRQELPARAERNRTHDASDVYDYRATSNPSKDASIHQSQGGFCHRYSINNLLDLFKEGNNPNEVNEVNPTAMNTLNEEHKKGKPKRSRTTFSSRQLQELERAFRRTHYPDMFTRERLARRIGLPESRVQVWFQNRRAKWRKKEQHFHYLLECQGKSYPYLPTGLHTPTLIPSASFLQPLYSPFPLLPPSPAVRPFLSCSNRGRLSAGTTYENLNSIPNIDDNMNCENPSEESENTGHTVTLSMMMETKEVL</sequence>
<gene>
    <name evidence="12" type="primary">LOC100377373</name>
</gene>
<dbReference type="GO" id="GO:0000977">
    <property type="term" value="F:RNA polymerase II transcription regulatory region sequence-specific DNA binding"/>
    <property type="evidence" value="ECO:0007669"/>
    <property type="project" value="TreeGrafter"/>
</dbReference>
<keyword evidence="4 6" id="KW-0371">Homeobox</keyword>
<keyword evidence="3 6" id="KW-0238">DNA-binding</keyword>
<dbReference type="RefSeq" id="XP_002734580.1">
    <property type="nucleotide sequence ID" value="XM_002734534.1"/>
</dbReference>
<dbReference type="PANTHER" id="PTHR24329">
    <property type="entry name" value="HOMEOBOX PROTEIN ARISTALESS"/>
    <property type="match status" value="1"/>
</dbReference>
<evidence type="ECO:0000256" key="6">
    <source>
        <dbReference type="PROSITE-ProRule" id="PRU00108"/>
    </source>
</evidence>
<dbReference type="InterPro" id="IPR001356">
    <property type="entry name" value="HD"/>
</dbReference>
<keyword evidence="5 6" id="KW-0539">Nucleus</keyword>
<dbReference type="FunFam" id="1.10.10.60:FF:000057">
    <property type="entry name" value="Short stature homeobox 2"/>
    <property type="match status" value="1"/>
</dbReference>
<dbReference type="SMART" id="SM00389">
    <property type="entry name" value="HOX"/>
    <property type="match status" value="1"/>
</dbReference>
<feature type="DNA-binding region" description="Homeobox" evidence="6">
    <location>
        <begin position="112"/>
        <end position="171"/>
    </location>
</feature>
<dbReference type="InterPro" id="IPR000047">
    <property type="entry name" value="HTH_motif"/>
</dbReference>
<dbReference type="Pfam" id="PF00046">
    <property type="entry name" value="Homeodomain"/>
    <property type="match status" value="1"/>
</dbReference>
<proteinExistence type="evidence at transcript level"/>
<dbReference type="PRINTS" id="PR00031">
    <property type="entry name" value="HTHREPRESSR"/>
</dbReference>